<dbReference type="InterPro" id="IPR001264">
    <property type="entry name" value="Glyco_trans_51"/>
</dbReference>
<evidence type="ECO:0000256" key="11">
    <source>
        <dbReference type="ARBA" id="ARBA00023268"/>
    </source>
</evidence>
<evidence type="ECO:0000256" key="4">
    <source>
        <dbReference type="ARBA" id="ARBA00022670"/>
    </source>
</evidence>
<dbReference type="InterPro" id="IPR050396">
    <property type="entry name" value="Glycosyltr_51/Transpeptidase"/>
</dbReference>
<keyword evidence="9" id="KW-0573">Peptidoglycan synthesis</keyword>
<evidence type="ECO:0000256" key="9">
    <source>
        <dbReference type="ARBA" id="ARBA00022984"/>
    </source>
</evidence>
<sequence length="776" mass="86485">MTDVPLNTNKPKAKFPYGKIILAVLKYSLLILCMCLMFGGGAAMGFIASLVKDQPLLSQEETQNKIFSNSQTSFAYFNRQNLIGPLRTEEDRRLVQIGDVSPDLIHAIIATEDRYFYEHPGVNVKGLSRAVMETLTGSPVQTGGSSLTQQLVKQTILTPEVSLERKAKEIFLALRMERMFSKDQILQAYINKMYFGKNANGANIYGVQAAAKGIFGVSAKDLNIAQAAYIAGMLQAPSRYIPFNPEGLKAGKIRQQTVLDRMLENGFITADQYEENKAYNIQEHLKAADKVRAYNKYPYLMMEIENQAAQILVEQELRTRKNVTPEEYQELLDFKRKEVLTGGYHIYTTIDQKIYEMMTGIAEDPKNFAPNQSYTVDGRKIENAPEQIGATLLDNKTGAVLGFIGGRDFHLSQLNHTAAPRQPGSAMKPLAAYAPAFEMGLLQPGSVIEDSRIALENGPGNPPFYPSNYDNRFHGLMSARTALEKSYNIPAIKAYLQVGIPQALGFVKQMGIRTIVEPEDNARRNDYQSKTAVIGGLTQGVTVEEITNAYSVFANQGVFLDSFMIQKITNSAKETIYEHTLSPKKVFSEQTAYLMNDMMRTVVKSGTATGLKNYIGNADVAGKTGTTNYDYDSWFVGYTPEISLGVWIGYDIPHTLTKAKPARPIQIWGKLMNQLYAIDSGKFPKDSKFTVPPGIVTVEICSKSGKLASNVCRKEGTAVKEIFNAKYVPTEVDRSKPIVPPAAAEKKKPEVEKKKEQKEQIKEQKKKKKEKEKKKK</sequence>
<evidence type="ECO:0000259" key="17">
    <source>
        <dbReference type="Pfam" id="PF00905"/>
    </source>
</evidence>
<feature type="compositionally biased region" description="Basic and acidic residues" evidence="15">
    <location>
        <begin position="744"/>
        <end position="763"/>
    </location>
</feature>
<dbReference type="RefSeq" id="WP_209809084.1">
    <property type="nucleotide sequence ID" value="NZ_JAGGKT010000002.1"/>
</dbReference>
<keyword evidence="16" id="KW-1133">Transmembrane helix</keyword>
<evidence type="ECO:0000256" key="15">
    <source>
        <dbReference type="SAM" id="MobiDB-lite"/>
    </source>
</evidence>
<dbReference type="Gene3D" id="3.40.710.10">
    <property type="entry name" value="DD-peptidase/beta-lactamase superfamily"/>
    <property type="match status" value="1"/>
</dbReference>
<evidence type="ECO:0000256" key="13">
    <source>
        <dbReference type="ARBA" id="ARBA00034000"/>
    </source>
</evidence>
<evidence type="ECO:0000313" key="19">
    <source>
        <dbReference type="EMBL" id="MBP1930978.1"/>
    </source>
</evidence>
<keyword evidence="16" id="KW-0812">Transmembrane</keyword>
<evidence type="ECO:0000256" key="14">
    <source>
        <dbReference type="ARBA" id="ARBA00049902"/>
    </source>
</evidence>
<organism evidence="19 20">
    <name type="scientific">Ammoniphilus resinae</name>
    <dbReference type="NCBI Taxonomy" id="861532"/>
    <lineage>
        <taxon>Bacteria</taxon>
        <taxon>Bacillati</taxon>
        <taxon>Bacillota</taxon>
        <taxon>Bacilli</taxon>
        <taxon>Bacillales</taxon>
        <taxon>Paenibacillaceae</taxon>
        <taxon>Aneurinibacillus group</taxon>
        <taxon>Ammoniphilus</taxon>
    </lineage>
</organism>
<dbReference type="InterPro" id="IPR023346">
    <property type="entry name" value="Lysozyme-like_dom_sf"/>
</dbReference>
<feature type="compositionally biased region" description="Basic residues" evidence="15">
    <location>
        <begin position="764"/>
        <end position="776"/>
    </location>
</feature>
<keyword evidence="6" id="KW-0808">Transferase</keyword>
<dbReference type="InterPro" id="IPR012338">
    <property type="entry name" value="Beta-lactam/transpept-like"/>
</dbReference>
<keyword evidence="12" id="KW-0961">Cell wall biogenesis/degradation</keyword>
<dbReference type="Proteomes" id="UP001519343">
    <property type="component" value="Unassembled WGS sequence"/>
</dbReference>
<proteinExistence type="predicted"/>
<evidence type="ECO:0000256" key="6">
    <source>
        <dbReference type="ARBA" id="ARBA00022679"/>
    </source>
</evidence>
<keyword evidence="11" id="KW-0511">Multifunctional enzyme</keyword>
<keyword evidence="3" id="KW-0121">Carboxypeptidase</keyword>
<protein>
    <submittedName>
        <fullName evidence="19">Penicillin-binding protein</fullName>
    </submittedName>
</protein>
<keyword evidence="7" id="KW-0378">Hydrolase</keyword>
<feature type="region of interest" description="Disordered" evidence="15">
    <location>
        <begin position="734"/>
        <end position="776"/>
    </location>
</feature>
<dbReference type="Pfam" id="PF00905">
    <property type="entry name" value="Transpeptidase"/>
    <property type="match status" value="1"/>
</dbReference>
<keyword evidence="20" id="KW-1185">Reference proteome</keyword>
<evidence type="ECO:0000256" key="12">
    <source>
        <dbReference type="ARBA" id="ARBA00023316"/>
    </source>
</evidence>
<evidence type="ECO:0000256" key="2">
    <source>
        <dbReference type="ARBA" id="ARBA00022475"/>
    </source>
</evidence>
<comment type="subcellular location">
    <subcellularLocation>
        <location evidence="1">Cell membrane</location>
    </subcellularLocation>
</comment>
<dbReference type="SUPFAM" id="SSF53955">
    <property type="entry name" value="Lysozyme-like"/>
    <property type="match status" value="1"/>
</dbReference>
<evidence type="ECO:0000256" key="10">
    <source>
        <dbReference type="ARBA" id="ARBA00023136"/>
    </source>
</evidence>
<feature type="domain" description="Glycosyl transferase family 51" evidence="18">
    <location>
        <begin position="81"/>
        <end position="262"/>
    </location>
</feature>
<evidence type="ECO:0000256" key="7">
    <source>
        <dbReference type="ARBA" id="ARBA00022801"/>
    </source>
</evidence>
<keyword evidence="10 16" id="KW-0472">Membrane</keyword>
<evidence type="ECO:0000256" key="16">
    <source>
        <dbReference type="SAM" id="Phobius"/>
    </source>
</evidence>
<evidence type="ECO:0000313" key="20">
    <source>
        <dbReference type="Proteomes" id="UP001519343"/>
    </source>
</evidence>
<comment type="catalytic activity">
    <reaction evidence="13">
        <text>Preferential cleavage: (Ac)2-L-Lys-D-Ala-|-D-Ala. Also transpeptidation of peptidyl-alanyl moieties that are N-acyl substituents of D-alanine.</text>
        <dbReference type="EC" id="3.4.16.4"/>
    </reaction>
</comment>
<dbReference type="InterPro" id="IPR036950">
    <property type="entry name" value="PBP_transglycosylase"/>
</dbReference>
<evidence type="ECO:0000256" key="1">
    <source>
        <dbReference type="ARBA" id="ARBA00004236"/>
    </source>
</evidence>
<reference evidence="19 20" key="1">
    <citation type="submission" date="2021-03" db="EMBL/GenBank/DDBJ databases">
        <title>Genomic Encyclopedia of Type Strains, Phase IV (KMG-IV): sequencing the most valuable type-strain genomes for metagenomic binning, comparative biology and taxonomic classification.</title>
        <authorList>
            <person name="Goeker M."/>
        </authorList>
    </citation>
    <scope>NUCLEOTIDE SEQUENCE [LARGE SCALE GENOMIC DNA]</scope>
    <source>
        <strain evidence="19 20">DSM 24738</strain>
    </source>
</reference>
<dbReference type="SUPFAM" id="SSF56601">
    <property type="entry name" value="beta-lactamase/transpeptidase-like"/>
    <property type="match status" value="1"/>
</dbReference>
<dbReference type="InterPro" id="IPR001460">
    <property type="entry name" value="PCN-bd_Tpept"/>
</dbReference>
<keyword evidence="2" id="KW-1003">Cell membrane</keyword>
<dbReference type="EMBL" id="JAGGKT010000002">
    <property type="protein sequence ID" value="MBP1930978.1"/>
    <property type="molecule type" value="Genomic_DNA"/>
</dbReference>
<keyword evidence="8" id="KW-0133">Cell shape</keyword>
<keyword evidence="4" id="KW-0645">Protease</keyword>
<dbReference type="Gene3D" id="1.10.3810.10">
    <property type="entry name" value="Biosynthetic peptidoglycan transglycosylase-like"/>
    <property type="match status" value="1"/>
</dbReference>
<dbReference type="Pfam" id="PF00912">
    <property type="entry name" value="Transgly"/>
    <property type="match status" value="1"/>
</dbReference>
<comment type="caution">
    <text evidence="19">The sequence shown here is derived from an EMBL/GenBank/DDBJ whole genome shotgun (WGS) entry which is preliminary data.</text>
</comment>
<feature type="transmembrane region" description="Helical" evidence="16">
    <location>
        <begin position="20"/>
        <end position="48"/>
    </location>
</feature>
<evidence type="ECO:0000259" key="18">
    <source>
        <dbReference type="Pfam" id="PF00912"/>
    </source>
</evidence>
<evidence type="ECO:0000256" key="5">
    <source>
        <dbReference type="ARBA" id="ARBA00022676"/>
    </source>
</evidence>
<accession>A0ABS4GL47</accession>
<feature type="domain" description="Penicillin-binding protein transpeptidase" evidence="17">
    <location>
        <begin position="389"/>
        <end position="641"/>
    </location>
</feature>
<gene>
    <name evidence="19" type="ORF">J2Z37_000975</name>
</gene>
<name>A0ABS4GL47_9BACL</name>
<evidence type="ECO:0000256" key="8">
    <source>
        <dbReference type="ARBA" id="ARBA00022960"/>
    </source>
</evidence>
<keyword evidence="5" id="KW-0328">Glycosyltransferase</keyword>
<evidence type="ECO:0000256" key="3">
    <source>
        <dbReference type="ARBA" id="ARBA00022645"/>
    </source>
</evidence>
<dbReference type="PANTHER" id="PTHR32282:SF11">
    <property type="entry name" value="PENICILLIN-BINDING PROTEIN 1B"/>
    <property type="match status" value="1"/>
</dbReference>
<dbReference type="PANTHER" id="PTHR32282">
    <property type="entry name" value="BINDING PROTEIN TRANSPEPTIDASE, PUTATIVE-RELATED"/>
    <property type="match status" value="1"/>
</dbReference>
<comment type="catalytic activity">
    <reaction evidence="14">
        <text>[GlcNAc-(1-&gt;4)-Mur2Ac(oyl-L-Ala-gamma-D-Glu-L-Lys-D-Ala-D-Ala)](n)-di-trans,octa-cis-undecaprenyl diphosphate + beta-D-GlcNAc-(1-&gt;4)-Mur2Ac(oyl-L-Ala-gamma-D-Glu-L-Lys-D-Ala-D-Ala)-di-trans,octa-cis-undecaprenyl diphosphate = [GlcNAc-(1-&gt;4)-Mur2Ac(oyl-L-Ala-gamma-D-Glu-L-Lys-D-Ala-D-Ala)](n+1)-di-trans,octa-cis-undecaprenyl diphosphate + di-trans,octa-cis-undecaprenyl diphosphate + H(+)</text>
        <dbReference type="Rhea" id="RHEA:23708"/>
        <dbReference type="Rhea" id="RHEA-COMP:9602"/>
        <dbReference type="Rhea" id="RHEA-COMP:9603"/>
        <dbReference type="ChEBI" id="CHEBI:15378"/>
        <dbReference type="ChEBI" id="CHEBI:58405"/>
        <dbReference type="ChEBI" id="CHEBI:60033"/>
        <dbReference type="ChEBI" id="CHEBI:78435"/>
        <dbReference type="EC" id="2.4.99.28"/>
    </reaction>
</comment>